<dbReference type="GO" id="GO:0016020">
    <property type="term" value="C:membrane"/>
    <property type="evidence" value="ECO:0007669"/>
    <property type="project" value="UniProtKB-SubCell"/>
</dbReference>
<dbReference type="InterPro" id="IPR036259">
    <property type="entry name" value="MFS_trans_sf"/>
</dbReference>
<gene>
    <name evidence="8" type="ORF">EJ02DRAFT_424209</name>
</gene>
<dbReference type="PANTHER" id="PTHR23504:SF31">
    <property type="entry name" value="MAJOR FACILITATOR SUPERFAMILY DOMAIN-CONTAINING PROTEIN 10"/>
    <property type="match status" value="1"/>
</dbReference>
<evidence type="ECO:0000313" key="8">
    <source>
        <dbReference type="EMBL" id="KAF1940107.1"/>
    </source>
</evidence>
<feature type="transmembrane region" description="Helical" evidence="6">
    <location>
        <begin position="81"/>
        <end position="103"/>
    </location>
</feature>
<keyword evidence="3 6" id="KW-0812">Transmembrane</keyword>
<dbReference type="InterPro" id="IPR005829">
    <property type="entry name" value="Sugar_transporter_CS"/>
</dbReference>
<dbReference type="PANTHER" id="PTHR23504">
    <property type="entry name" value="MAJOR FACILITATOR SUPERFAMILY DOMAIN-CONTAINING PROTEIN 10"/>
    <property type="match status" value="1"/>
</dbReference>
<feature type="transmembrane region" description="Helical" evidence="6">
    <location>
        <begin position="295"/>
        <end position="313"/>
    </location>
</feature>
<keyword evidence="5 6" id="KW-0472">Membrane</keyword>
<feature type="transmembrane region" description="Helical" evidence="6">
    <location>
        <begin position="320"/>
        <end position="338"/>
    </location>
</feature>
<feature type="domain" description="Major facilitator superfamily (MFS) profile" evidence="7">
    <location>
        <begin position="16"/>
        <end position="436"/>
    </location>
</feature>
<dbReference type="FunFam" id="1.20.1250.20:FF:000223">
    <property type="entry name" value="Major facilitator superfamily domain-containing protein"/>
    <property type="match status" value="1"/>
</dbReference>
<dbReference type="AlphaFoldDB" id="A0A6A5SSQ5"/>
<feature type="transmembrane region" description="Helical" evidence="6">
    <location>
        <begin position="173"/>
        <end position="193"/>
    </location>
</feature>
<feature type="transmembrane region" description="Helical" evidence="6">
    <location>
        <begin position="205"/>
        <end position="227"/>
    </location>
</feature>
<feature type="transmembrane region" description="Helical" evidence="6">
    <location>
        <begin position="115"/>
        <end position="133"/>
    </location>
</feature>
<sequence length="448" mass="47938">MASEAAPVPATLRRRVLKVLFISLLLDLISFTFILPLFPKLIEFYRNHETGNPNTILSKILAGLNAYKNSFAKPINSRYDIVLLGGALGSLFSLCQAVASPFIGTLSDKYGRRTALLWSMVGNIFSVALWVAATDFRTFLASRVVGGLSEGNVQLAMAIATDISDDSQRGATMALVGVCFSIAFTFGPALGAYLSTLQVMDKNPFAMAAGFSLFLIVSETIYLYFCLPETLPSANKTENGIANGKGSEAPKPRARTNSHTLLNATHFTFILFFSGMEFSLPFMTYDLFSYQAKDSGKLLGFIGLVASLLQGSVTRRMHPLKVVQMGVVSCTIAFLMLGRVQTQAGLYGAAALLAVTSATVVTGLNSLSSFEAGADERGNKLGNHRSFGQIGRSLGPLIFCTLYWWAGRETAYATGAAGMIAVCALVFGGLKVPPGTENVGKKVKEAAQ</sequence>
<organism evidence="8 9">
    <name type="scientific">Clathrospora elynae</name>
    <dbReference type="NCBI Taxonomy" id="706981"/>
    <lineage>
        <taxon>Eukaryota</taxon>
        <taxon>Fungi</taxon>
        <taxon>Dikarya</taxon>
        <taxon>Ascomycota</taxon>
        <taxon>Pezizomycotina</taxon>
        <taxon>Dothideomycetes</taxon>
        <taxon>Pleosporomycetidae</taxon>
        <taxon>Pleosporales</taxon>
        <taxon>Diademaceae</taxon>
        <taxon>Clathrospora</taxon>
    </lineage>
</organism>
<feature type="transmembrane region" description="Helical" evidence="6">
    <location>
        <begin position="261"/>
        <end position="283"/>
    </location>
</feature>
<protein>
    <submittedName>
        <fullName evidence="8">MFS general substrate transporter</fullName>
    </submittedName>
</protein>
<evidence type="ECO:0000256" key="4">
    <source>
        <dbReference type="ARBA" id="ARBA00022989"/>
    </source>
</evidence>
<evidence type="ECO:0000259" key="7">
    <source>
        <dbReference type="PROSITE" id="PS50850"/>
    </source>
</evidence>
<reference evidence="8" key="1">
    <citation type="journal article" date="2020" name="Stud. Mycol.">
        <title>101 Dothideomycetes genomes: a test case for predicting lifestyles and emergence of pathogens.</title>
        <authorList>
            <person name="Haridas S."/>
            <person name="Albert R."/>
            <person name="Binder M."/>
            <person name="Bloem J."/>
            <person name="Labutti K."/>
            <person name="Salamov A."/>
            <person name="Andreopoulos B."/>
            <person name="Baker S."/>
            <person name="Barry K."/>
            <person name="Bills G."/>
            <person name="Bluhm B."/>
            <person name="Cannon C."/>
            <person name="Castanera R."/>
            <person name="Culley D."/>
            <person name="Daum C."/>
            <person name="Ezra D."/>
            <person name="Gonzalez J."/>
            <person name="Henrissat B."/>
            <person name="Kuo A."/>
            <person name="Liang C."/>
            <person name="Lipzen A."/>
            <person name="Lutzoni F."/>
            <person name="Magnuson J."/>
            <person name="Mondo S."/>
            <person name="Nolan M."/>
            <person name="Ohm R."/>
            <person name="Pangilinan J."/>
            <person name="Park H.-J."/>
            <person name="Ramirez L."/>
            <person name="Alfaro M."/>
            <person name="Sun H."/>
            <person name="Tritt A."/>
            <person name="Yoshinaga Y."/>
            <person name="Zwiers L.-H."/>
            <person name="Turgeon B."/>
            <person name="Goodwin S."/>
            <person name="Spatafora J."/>
            <person name="Crous P."/>
            <person name="Grigoriev I."/>
        </authorList>
    </citation>
    <scope>NUCLEOTIDE SEQUENCE</scope>
    <source>
        <strain evidence="8">CBS 161.51</strain>
    </source>
</reference>
<dbReference type="PROSITE" id="PS00216">
    <property type="entry name" value="SUGAR_TRANSPORT_1"/>
    <property type="match status" value="1"/>
</dbReference>
<evidence type="ECO:0000313" key="9">
    <source>
        <dbReference type="Proteomes" id="UP000800038"/>
    </source>
</evidence>
<accession>A0A6A5SSQ5</accession>
<dbReference type="OrthoDB" id="196650at2759"/>
<feature type="transmembrane region" description="Helical" evidence="6">
    <location>
        <begin position="387"/>
        <end position="406"/>
    </location>
</feature>
<evidence type="ECO:0000256" key="5">
    <source>
        <dbReference type="ARBA" id="ARBA00023136"/>
    </source>
</evidence>
<dbReference type="SUPFAM" id="SSF103473">
    <property type="entry name" value="MFS general substrate transporter"/>
    <property type="match status" value="1"/>
</dbReference>
<dbReference type="Gene3D" id="1.20.1250.20">
    <property type="entry name" value="MFS general substrate transporter like domains"/>
    <property type="match status" value="1"/>
</dbReference>
<dbReference type="PROSITE" id="PS50850">
    <property type="entry name" value="MFS"/>
    <property type="match status" value="1"/>
</dbReference>
<proteinExistence type="predicted"/>
<keyword evidence="2" id="KW-0813">Transport</keyword>
<evidence type="ECO:0000256" key="3">
    <source>
        <dbReference type="ARBA" id="ARBA00022692"/>
    </source>
</evidence>
<dbReference type="EMBL" id="ML976068">
    <property type="protein sequence ID" value="KAF1940107.1"/>
    <property type="molecule type" value="Genomic_DNA"/>
</dbReference>
<dbReference type="InterPro" id="IPR020846">
    <property type="entry name" value="MFS_dom"/>
</dbReference>
<evidence type="ECO:0000256" key="2">
    <source>
        <dbReference type="ARBA" id="ARBA00022448"/>
    </source>
</evidence>
<dbReference type="InterPro" id="IPR011701">
    <property type="entry name" value="MFS"/>
</dbReference>
<dbReference type="Pfam" id="PF07690">
    <property type="entry name" value="MFS_1"/>
    <property type="match status" value="1"/>
</dbReference>
<evidence type="ECO:0000256" key="1">
    <source>
        <dbReference type="ARBA" id="ARBA00004141"/>
    </source>
</evidence>
<name>A0A6A5SSQ5_9PLEO</name>
<keyword evidence="4 6" id="KW-1133">Transmembrane helix</keyword>
<dbReference type="Proteomes" id="UP000800038">
    <property type="component" value="Unassembled WGS sequence"/>
</dbReference>
<feature type="transmembrane region" description="Helical" evidence="6">
    <location>
        <begin position="412"/>
        <end position="432"/>
    </location>
</feature>
<dbReference type="GO" id="GO:0022857">
    <property type="term" value="F:transmembrane transporter activity"/>
    <property type="evidence" value="ECO:0007669"/>
    <property type="project" value="InterPro"/>
</dbReference>
<feature type="transmembrane region" description="Helical" evidence="6">
    <location>
        <begin position="344"/>
        <end position="367"/>
    </location>
</feature>
<keyword evidence="9" id="KW-1185">Reference proteome</keyword>
<comment type="subcellular location">
    <subcellularLocation>
        <location evidence="1">Membrane</location>
        <topology evidence="1">Multi-pass membrane protein</topology>
    </subcellularLocation>
</comment>
<feature type="transmembrane region" description="Helical" evidence="6">
    <location>
        <begin position="20"/>
        <end position="38"/>
    </location>
</feature>
<evidence type="ECO:0000256" key="6">
    <source>
        <dbReference type="SAM" id="Phobius"/>
    </source>
</evidence>